<evidence type="ECO:0000313" key="5">
    <source>
        <dbReference type="Proteomes" id="UP000681341"/>
    </source>
</evidence>
<accession>A0ABS3TYF7</accession>
<keyword evidence="5" id="KW-1185">Reference proteome</keyword>
<dbReference type="InterPro" id="IPR035965">
    <property type="entry name" value="PAS-like_dom_sf"/>
</dbReference>
<reference evidence="4 5" key="1">
    <citation type="submission" date="2021-03" db="EMBL/GenBank/DDBJ databases">
        <title>Glycomyces sp. nov., a novel actinomycete isolated from soil.</title>
        <authorList>
            <person name="Yang X."/>
            <person name="Xu X."/>
        </authorList>
    </citation>
    <scope>NUCLEOTIDE SEQUENCE [LARGE SCALE GENOMIC DNA]</scope>
    <source>
        <strain evidence="4 5">NEAU-S30</strain>
    </source>
</reference>
<dbReference type="RefSeq" id="WP_208494237.1">
    <property type="nucleotide sequence ID" value="NZ_JAGFNP010000001.1"/>
</dbReference>
<keyword evidence="2" id="KW-1133">Transmembrane helix</keyword>
<feature type="transmembrane region" description="Helical" evidence="2">
    <location>
        <begin position="6"/>
        <end position="29"/>
    </location>
</feature>
<feature type="domain" description="PPM-type phosphatase" evidence="3">
    <location>
        <begin position="194"/>
        <end position="410"/>
    </location>
</feature>
<gene>
    <name evidence="4" type="ORF">J5V16_01830</name>
</gene>
<dbReference type="NCBIfam" id="TIGR00229">
    <property type="entry name" value="sensory_box"/>
    <property type="match status" value="1"/>
</dbReference>
<dbReference type="InterPro" id="IPR052016">
    <property type="entry name" value="Bact_Sigma-Reg"/>
</dbReference>
<organism evidence="4 5">
    <name type="scientific">Glycomyces niveus</name>
    <dbReference type="NCBI Taxonomy" id="2820287"/>
    <lineage>
        <taxon>Bacteria</taxon>
        <taxon>Bacillati</taxon>
        <taxon>Actinomycetota</taxon>
        <taxon>Actinomycetes</taxon>
        <taxon>Glycomycetales</taxon>
        <taxon>Glycomycetaceae</taxon>
        <taxon>Glycomyces</taxon>
    </lineage>
</organism>
<name>A0ABS3TYF7_9ACTN</name>
<dbReference type="Gene3D" id="3.30.450.20">
    <property type="entry name" value="PAS domain"/>
    <property type="match status" value="1"/>
</dbReference>
<dbReference type="Pfam" id="PF07228">
    <property type="entry name" value="SpoIIE"/>
    <property type="match status" value="1"/>
</dbReference>
<dbReference type="Pfam" id="PF08448">
    <property type="entry name" value="PAS_4"/>
    <property type="match status" value="1"/>
</dbReference>
<evidence type="ECO:0000256" key="1">
    <source>
        <dbReference type="ARBA" id="ARBA00022801"/>
    </source>
</evidence>
<proteinExistence type="predicted"/>
<dbReference type="SUPFAM" id="SSF81606">
    <property type="entry name" value="PP2C-like"/>
    <property type="match status" value="1"/>
</dbReference>
<dbReference type="SUPFAM" id="SSF55785">
    <property type="entry name" value="PYP-like sensor domain (PAS domain)"/>
    <property type="match status" value="1"/>
</dbReference>
<dbReference type="Proteomes" id="UP000681341">
    <property type="component" value="Unassembled WGS sequence"/>
</dbReference>
<keyword evidence="2" id="KW-0812">Transmembrane</keyword>
<evidence type="ECO:0000256" key="2">
    <source>
        <dbReference type="SAM" id="Phobius"/>
    </source>
</evidence>
<keyword evidence="2" id="KW-0472">Membrane</keyword>
<keyword evidence="1" id="KW-0378">Hydrolase</keyword>
<dbReference type="InterPro" id="IPR000014">
    <property type="entry name" value="PAS"/>
</dbReference>
<dbReference type="Gene3D" id="3.60.40.10">
    <property type="entry name" value="PPM-type phosphatase domain"/>
    <property type="match status" value="1"/>
</dbReference>
<dbReference type="PANTHER" id="PTHR43156">
    <property type="entry name" value="STAGE II SPORULATION PROTEIN E-RELATED"/>
    <property type="match status" value="1"/>
</dbReference>
<dbReference type="InterPro" id="IPR013656">
    <property type="entry name" value="PAS_4"/>
</dbReference>
<dbReference type="InterPro" id="IPR001932">
    <property type="entry name" value="PPM-type_phosphatase-like_dom"/>
</dbReference>
<dbReference type="PANTHER" id="PTHR43156:SF2">
    <property type="entry name" value="STAGE II SPORULATION PROTEIN E"/>
    <property type="match status" value="1"/>
</dbReference>
<evidence type="ECO:0000313" key="4">
    <source>
        <dbReference type="EMBL" id="MBO3731542.1"/>
    </source>
</evidence>
<dbReference type="SMART" id="SM00331">
    <property type="entry name" value="PP2C_SIG"/>
    <property type="match status" value="1"/>
</dbReference>
<protein>
    <submittedName>
        <fullName evidence="4">SpoIIE family protein phosphatase</fullName>
    </submittedName>
</protein>
<evidence type="ECO:0000259" key="3">
    <source>
        <dbReference type="SMART" id="SM00331"/>
    </source>
</evidence>
<dbReference type="InterPro" id="IPR036457">
    <property type="entry name" value="PPM-type-like_dom_sf"/>
</dbReference>
<dbReference type="CDD" id="cd00130">
    <property type="entry name" value="PAS"/>
    <property type="match status" value="1"/>
</dbReference>
<sequence length="410" mass="44605">MADVDYAAVFLAMPTPCVLVTTEFVIVAANPAYMKATGRGSDDLIGRGLFEVFPESNPDFRGERNVRGSLNRVMQTGRPHTMALQRYDVPVTGSPGAFEERWWALVNAPVAGPNGPVEWILIRAEDVTAFVRSQDPRHQPPVEEPSEAMALEAELFERARELQNLNVELSEAQTRDRQVAVTLQKAMLVMPDLEKHPEVAVRYLPAIETMNVCGDWYDLIDLSGDRFSVGVGDVIGHGLEAAAVMGMLRSVLSAAMRALERPAHALEVLGLYAHSMESALNSTAVKVMVDPRSGLIIYSNSGHPPPVLVHSEGECELLDQVLDPPLGARPQHVPCSQAGQPYAEGDTLVLYTDGLIERHGEDLDTGLNRLCDALARHCGRSPDQMADAVLRDLGVAGGTHDDIALIIVRL</sequence>
<comment type="caution">
    <text evidence="4">The sequence shown here is derived from an EMBL/GenBank/DDBJ whole genome shotgun (WGS) entry which is preliminary data.</text>
</comment>
<dbReference type="EMBL" id="JAGFNP010000001">
    <property type="protein sequence ID" value="MBO3731542.1"/>
    <property type="molecule type" value="Genomic_DNA"/>
</dbReference>